<evidence type="ECO:0000256" key="6">
    <source>
        <dbReference type="ARBA" id="ARBA00023239"/>
    </source>
</evidence>
<evidence type="ECO:0000313" key="8">
    <source>
        <dbReference type="EMBL" id="MDX8415709.1"/>
    </source>
</evidence>
<dbReference type="SUPFAM" id="SSF52304">
    <property type="entry name" value="Type II 3-dehydroquinate dehydratase"/>
    <property type="match status" value="1"/>
</dbReference>
<evidence type="ECO:0000256" key="3">
    <source>
        <dbReference type="ARBA" id="ARBA00011037"/>
    </source>
</evidence>
<dbReference type="EMBL" id="JALBUT010000006">
    <property type="protein sequence ID" value="MDX8415709.1"/>
    <property type="molecule type" value="Genomic_DNA"/>
</dbReference>
<evidence type="ECO:0000313" key="9">
    <source>
        <dbReference type="Proteomes" id="UP001275932"/>
    </source>
</evidence>
<dbReference type="PANTHER" id="PTHR21272:SF3">
    <property type="entry name" value="CATABOLIC 3-DEHYDROQUINASE"/>
    <property type="match status" value="1"/>
</dbReference>
<dbReference type="InterPro" id="IPR036441">
    <property type="entry name" value="DHquinase_II_sf"/>
</dbReference>
<proteinExistence type="inferred from homology"/>
<feature type="binding site" evidence="7">
    <location>
        <position position="112"/>
    </location>
    <ligand>
        <name>substrate</name>
    </ligand>
</feature>
<keyword evidence="7" id="KW-0028">Amino-acid biosynthesis</keyword>
<feature type="site" description="Transition state stabilizer" evidence="7">
    <location>
        <position position="18"/>
    </location>
</feature>
<dbReference type="InterPro" id="IPR001874">
    <property type="entry name" value="DHquinase_II"/>
</dbReference>
<dbReference type="RefSeq" id="WP_370397157.1">
    <property type="nucleotide sequence ID" value="NZ_JALBUT010000006.1"/>
</dbReference>
<dbReference type="HAMAP" id="MF_00169">
    <property type="entry name" value="AroQ"/>
    <property type="match status" value="1"/>
</dbReference>
<name>A0ABU4WJW1_9BACT</name>
<gene>
    <name evidence="7 8" type="primary">aroQ</name>
    <name evidence="8" type="ORF">MOX91_05900</name>
</gene>
<comment type="similarity">
    <text evidence="3 7">Belongs to the type-II 3-dehydroquinase family.</text>
</comment>
<accession>A0ABU4WJW1</accession>
<comment type="function">
    <text evidence="7">Catalyzes a trans-dehydration via an enolate intermediate.</text>
</comment>
<dbReference type="Pfam" id="PF01220">
    <property type="entry name" value="DHquinase_II"/>
    <property type="match status" value="1"/>
</dbReference>
<feature type="binding site" evidence="7">
    <location>
        <begin position="102"/>
        <end position="103"/>
    </location>
    <ligand>
        <name>substrate</name>
    </ligand>
</feature>
<evidence type="ECO:0000256" key="5">
    <source>
        <dbReference type="ARBA" id="ARBA00012060"/>
    </source>
</evidence>
<organism evidence="8 9">
    <name type="scientific">Intestinicryptomonas porci</name>
    <dbReference type="NCBI Taxonomy" id="2926320"/>
    <lineage>
        <taxon>Bacteria</taxon>
        <taxon>Pseudomonadati</taxon>
        <taxon>Verrucomicrobiota</taxon>
        <taxon>Opitutia</taxon>
        <taxon>Opitutales</taxon>
        <taxon>Intestinicryptomonaceae</taxon>
        <taxon>Intestinicryptomonas</taxon>
    </lineage>
</organism>
<keyword evidence="6 7" id="KW-0456">Lyase</keyword>
<feature type="binding site" evidence="7">
    <location>
        <position position="81"/>
    </location>
    <ligand>
        <name>substrate</name>
    </ligand>
</feature>
<evidence type="ECO:0000256" key="7">
    <source>
        <dbReference type="HAMAP-Rule" id="MF_00169"/>
    </source>
</evidence>
<dbReference type="NCBIfam" id="NF003805">
    <property type="entry name" value="PRK05395.1-2"/>
    <property type="match status" value="1"/>
</dbReference>
<evidence type="ECO:0000256" key="1">
    <source>
        <dbReference type="ARBA" id="ARBA00001864"/>
    </source>
</evidence>
<comment type="pathway">
    <text evidence="2 7">Metabolic intermediate biosynthesis; chorismate biosynthesis; chorismate from D-erythrose 4-phosphate and phosphoenolpyruvate: step 3/7.</text>
</comment>
<dbReference type="NCBIfam" id="NF003806">
    <property type="entry name" value="PRK05395.1-3"/>
    <property type="match status" value="1"/>
</dbReference>
<comment type="catalytic activity">
    <reaction evidence="1 7">
        <text>3-dehydroquinate = 3-dehydroshikimate + H2O</text>
        <dbReference type="Rhea" id="RHEA:21096"/>
        <dbReference type="ChEBI" id="CHEBI:15377"/>
        <dbReference type="ChEBI" id="CHEBI:16630"/>
        <dbReference type="ChEBI" id="CHEBI:32364"/>
        <dbReference type="EC" id="4.2.1.10"/>
    </reaction>
</comment>
<reference evidence="8 9" key="1">
    <citation type="submission" date="2022-03" db="EMBL/GenBank/DDBJ databases">
        <title>Novel taxa within the pig intestine.</title>
        <authorList>
            <person name="Wylensek D."/>
            <person name="Bishof K."/>
            <person name="Afrizal A."/>
            <person name="Clavel T."/>
        </authorList>
    </citation>
    <scope>NUCLEOTIDE SEQUENCE [LARGE SCALE GENOMIC DNA]</scope>
    <source>
        <strain evidence="8 9">CLA-KB-P66</strain>
    </source>
</reference>
<sequence length="142" mass="15305">MKKIALINGANLNRLGVREPEIYGSATLKDLENSVVSLGKELGVEVSCFQSNIEGEILNKIAEFADGGFYGAIINPGAFTHTSVALRDAIAGSGLKFVEVHISNIHKREDFRHNSFTAAVCEAQICGMGFEGYLAALRFLAK</sequence>
<dbReference type="Gene3D" id="3.40.50.9100">
    <property type="entry name" value="Dehydroquinase, class II"/>
    <property type="match status" value="1"/>
</dbReference>
<evidence type="ECO:0000256" key="2">
    <source>
        <dbReference type="ARBA" id="ARBA00004902"/>
    </source>
</evidence>
<comment type="caution">
    <text evidence="8">The sequence shown here is derived from an EMBL/GenBank/DDBJ whole genome shotgun (WGS) entry which is preliminary data.</text>
</comment>
<dbReference type="Proteomes" id="UP001275932">
    <property type="component" value="Unassembled WGS sequence"/>
</dbReference>
<keyword evidence="9" id="KW-1185">Reference proteome</keyword>
<feature type="active site" description="Proton donor" evidence="7">
    <location>
        <position position="101"/>
    </location>
</feature>
<dbReference type="PIRSF" id="PIRSF001399">
    <property type="entry name" value="DHquinase_II"/>
    <property type="match status" value="1"/>
</dbReference>
<dbReference type="NCBIfam" id="NF003807">
    <property type="entry name" value="PRK05395.1-4"/>
    <property type="match status" value="1"/>
</dbReference>
<feature type="binding site" evidence="7">
    <location>
        <position position="88"/>
    </location>
    <ligand>
        <name>substrate</name>
    </ligand>
</feature>
<feature type="binding site" evidence="7">
    <location>
        <position position="75"/>
    </location>
    <ligand>
        <name>substrate</name>
    </ligand>
</feature>
<protein>
    <recommendedName>
        <fullName evidence="5 7">3-dehydroquinate dehydratase</fullName>
        <shortName evidence="7">3-dehydroquinase</shortName>
        <ecNumber evidence="5 7">4.2.1.10</ecNumber>
    </recommendedName>
    <alternativeName>
        <fullName evidence="7">Type II DHQase</fullName>
    </alternativeName>
</protein>
<evidence type="ECO:0000256" key="4">
    <source>
        <dbReference type="ARBA" id="ARBA00011193"/>
    </source>
</evidence>
<dbReference type="CDD" id="cd00466">
    <property type="entry name" value="DHQase_II"/>
    <property type="match status" value="1"/>
</dbReference>
<dbReference type="EC" id="4.2.1.10" evidence="5 7"/>
<comment type="subunit">
    <text evidence="4 7">Homododecamer.</text>
</comment>
<keyword evidence="7" id="KW-0057">Aromatic amino acid biosynthesis</keyword>
<feature type="active site" description="Proton acceptor" evidence="7">
    <location>
        <position position="23"/>
    </location>
</feature>
<dbReference type="NCBIfam" id="TIGR01088">
    <property type="entry name" value="aroQ"/>
    <property type="match status" value="1"/>
</dbReference>
<dbReference type="PANTHER" id="PTHR21272">
    <property type="entry name" value="CATABOLIC 3-DEHYDROQUINASE"/>
    <property type="match status" value="1"/>
</dbReference>
<dbReference type="GO" id="GO:0003855">
    <property type="term" value="F:3-dehydroquinate dehydratase activity"/>
    <property type="evidence" value="ECO:0007669"/>
    <property type="project" value="UniProtKB-EC"/>
</dbReference>